<dbReference type="GO" id="GO:0009401">
    <property type="term" value="P:phosphoenolpyruvate-dependent sugar phosphotransferase system"/>
    <property type="evidence" value="ECO:0007669"/>
    <property type="project" value="InterPro"/>
</dbReference>
<evidence type="ECO:0000256" key="8">
    <source>
        <dbReference type="PIRNR" id="PIRNR006351"/>
    </source>
</evidence>
<keyword evidence="4 8" id="KW-0762">Sugar transport</keyword>
<comment type="subcellular location">
    <subcellularLocation>
        <location evidence="1">Cell membrane</location>
        <topology evidence="1">Multi-pass membrane protein</topology>
    </subcellularLocation>
</comment>
<evidence type="ECO:0000256" key="2">
    <source>
        <dbReference type="ARBA" id="ARBA00022448"/>
    </source>
</evidence>
<feature type="transmembrane region" description="Helical" evidence="9">
    <location>
        <begin position="165"/>
        <end position="186"/>
    </location>
</feature>
<dbReference type="GO" id="GO:0005886">
    <property type="term" value="C:plasma membrane"/>
    <property type="evidence" value="ECO:0007669"/>
    <property type="project" value="UniProtKB-SubCell"/>
</dbReference>
<feature type="transmembrane region" description="Helical" evidence="9">
    <location>
        <begin position="97"/>
        <end position="114"/>
    </location>
</feature>
<dbReference type="RefSeq" id="WP_118455233.1">
    <property type="nucleotide sequence ID" value="NZ_BAABZA010000004.1"/>
</dbReference>
<evidence type="ECO:0000313" key="11">
    <source>
        <dbReference type="EMBL" id="MDY5169168.1"/>
    </source>
</evidence>
<name>A0AB35UQU1_9FIRM</name>
<evidence type="ECO:0000256" key="7">
    <source>
        <dbReference type="ARBA" id="ARBA00023136"/>
    </source>
</evidence>
<protein>
    <recommendedName>
        <fullName evidence="8">Permease IIC component</fullName>
    </recommendedName>
</protein>
<keyword evidence="3 8" id="KW-1003">Cell membrane</keyword>
<dbReference type="InterPro" id="IPR003352">
    <property type="entry name" value="PTS_EIIC"/>
</dbReference>
<evidence type="ECO:0000256" key="9">
    <source>
        <dbReference type="SAM" id="Phobius"/>
    </source>
</evidence>
<feature type="transmembrane region" description="Helical" evidence="9">
    <location>
        <begin position="266"/>
        <end position="289"/>
    </location>
</feature>
<keyword evidence="7 8" id="KW-0472">Membrane</keyword>
<dbReference type="InterPro" id="IPR004501">
    <property type="entry name" value="PTS_EIIC_3"/>
</dbReference>
<comment type="caution">
    <text evidence="11">The sequence shown here is derived from an EMBL/GenBank/DDBJ whole genome shotgun (WGS) entry which is preliminary data.</text>
</comment>
<feature type="transmembrane region" description="Helical" evidence="9">
    <location>
        <begin position="134"/>
        <end position="153"/>
    </location>
</feature>
<dbReference type="GO" id="GO:1902815">
    <property type="term" value="P:N,N'-diacetylchitobiose import"/>
    <property type="evidence" value="ECO:0007669"/>
    <property type="project" value="TreeGrafter"/>
</dbReference>
<feature type="transmembrane region" description="Helical" evidence="9">
    <location>
        <begin position="64"/>
        <end position="85"/>
    </location>
</feature>
<dbReference type="PROSITE" id="PS51105">
    <property type="entry name" value="PTS_EIIC_TYPE_3"/>
    <property type="match status" value="1"/>
</dbReference>
<dbReference type="Pfam" id="PF02378">
    <property type="entry name" value="PTS_EIIC"/>
    <property type="match status" value="1"/>
</dbReference>
<evidence type="ECO:0000313" key="12">
    <source>
        <dbReference type="Proteomes" id="UP001276902"/>
    </source>
</evidence>
<proteinExistence type="predicted"/>
<dbReference type="PANTHER" id="PTHR33989:SF4">
    <property type="entry name" value="PTS SYSTEM N,N'-DIACETYLCHITOBIOSE-SPECIFIC EIIC COMPONENT"/>
    <property type="match status" value="1"/>
</dbReference>
<accession>A0AB35UQU1</accession>
<feature type="transmembrane region" description="Helical" evidence="9">
    <location>
        <begin position="31"/>
        <end position="52"/>
    </location>
</feature>
<dbReference type="PIRSF" id="PIRSF006351">
    <property type="entry name" value="PTS_EIIC-Cellobiose"/>
    <property type="match status" value="1"/>
</dbReference>
<feature type="transmembrane region" description="Helical" evidence="9">
    <location>
        <begin position="324"/>
        <end position="344"/>
    </location>
</feature>
<dbReference type="AlphaFoldDB" id="A0AB35UQU1"/>
<feature type="transmembrane region" description="Helical" evidence="9">
    <location>
        <begin position="198"/>
        <end position="219"/>
    </location>
</feature>
<reference evidence="11" key="1">
    <citation type="submission" date="2022-03" db="EMBL/GenBank/DDBJ databases">
        <title>First case of bacteraemia caused by Dielma fastidiosa in a patient hospitalised with diverticulitis.</title>
        <authorList>
            <person name="Forman-Ankjaer B."/>
            <person name="Hvid-Jensen F."/>
            <person name="Kobel C.M."/>
            <person name="Greve T."/>
        </authorList>
    </citation>
    <scope>NUCLEOTIDE SEQUENCE</scope>
    <source>
        <strain evidence="11">AUH_DF_2021</strain>
    </source>
</reference>
<evidence type="ECO:0000256" key="6">
    <source>
        <dbReference type="ARBA" id="ARBA00022989"/>
    </source>
</evidence>
<feature type="transmembrane region" description="Helical" evidence="9">
    <location>
        <begin position="226"/>
        <end position="246"/>
    </location>
</feature>
<evidence type="ECO:0000256" key="4">
    <source>
        <dbReference type="ARBA" id="ARBA00022597"/>
    </source>
</evidence>
<keyword evidence="5 9" id="KW-0812">Transmembrane</keyword>
<evidence type="ECO:0000256" key="5">
    <source>
        <dbReference type="ARBA" id="ARBA00022692"/>
    </source>
</evidence>
<evidence type="ECO:0000256" key="1">
    <source>
        <dbReference type="ARBA" id="ARBA00004651"/>
    </source>
</evidence>
<evidence type="ECO:0000259" key="10">
    <source>
        <dbReference type="PROSITE" id="PS51105"/>
    </source>
</evidence>
<dbReference type="EMBL" id="JALDAW010000022">
    <property type="protein sequence ID" value="MDY5169168.1"/>
    <property type="molecule type" value="Genomic_DNA"/>
</dbReference>
<comment type="function">
    <text evidence="8">The phosphoenolpyruvate-dependent sugar phosphotransferase system (PTS), a major carbohydrate active -transport system, catalyzes the phosphorylation of incoming sugar substrates concomitant with their translocation across the cell membrane.</text>
</comment>
<feature type="domain" description="PTS EIIC type-3" evidence="10">
    <location>
        <begin position="8"/>
        <end position="393"/>
    </location>
</feature>
<organism evidence="11 12">
    <name type="scientific">Dielma fastidiosa</name>
    <dbReference type="NCBI Taxonomy" id="1034346"/>
    <lineage>
        <taxon>Bacteria</taxon>
        <taxon>Bacillati</taxon>
        <taxon>Bacillota</taxon>
        <taxon>Erysipelotrichia</taxon>
        <taxon>Erysipelotrichales</taxon>
        <taxon>Erysipelotrichaceae</taxon>
        <taxon>Dielma</taxon>
    </lineage>
</organism>
<dbReference type="GO" id="GO:0008982">
    <property type="term" value="F:protein-N(PI)-phosphohistidine-sugar phosphotransferase activity"/>
    <property type="evidence" value="ECO:0007669"/>
    <property type="project" value="UniProtKB-UniRule"/>
</dbReference>
<evidence type="ECO:0000256" key="3">
    <source>
        <dbReference type="ARBA" id="ARBA00022475"/>
    </source>
</evidence>
<keyword evidence="6 9" id="KW-1133">Transmembrane helix</keyword>
<sequence>MNKLIEWMTQVVAPKMNKIARNPWVAAVQEGILTCMPIIFIGSFVTMIGILAEFIEGFPDVNPLIDFSMGLLSVFLAYLIPYNILEKKKHRKCKKEAGIAGLSLFLMLCGPVFADGNVTFTFWNLGSGGMIASLVAGLFAGFVMNAFAGFTFFKEDSQIPDFITIWFDTLIPMLIVMVTGWLLVFVMNINMFDVISNAFAPVASIGDSLIGFLVIYFIGYVFLYTFGISTWVIWPLESAIVYAALAENQAAVAAGEMAAKLNVYGVTNYITIGGGGCTLALALMFCFMAKSKKNKLIGKATIIPSIFNINEPLIFGAPVAFNPILMVPMWIIGFIAPVVTWFALNFNLVPRISILWSFWYLPKPIGAFVVGGMQGLILLAIIFAISWIVYYPFFKIYDKQCLEEEQKAIQKG</sequence>
<keyword evidence="2 8" id="KW-0813">Transport</keyword>
<dbReference type="InterPro" id="IPR051088">
    <property type="entry name" value="PTS_Sugar-EIIC/EIIB"/>
</dbReference>
<feature type="transmembrane region" description="Helical" evidence="9">
    <location>
        <begin position="364"/>
        <end position="390"/>
    </location>
</feature>
<gene>
    <name evidence="11" type="ORF">MQE39_13690</name>
</gene>
<dbReference type="Proteomes" id="UP001276902">
    <property type="component" value="Unassembled WGS sequence"/>
</dbReference>
<dbReference type="InterPro" id="IPR004796">
    <property type="entry name" value="PTS_IIC_cello"/>
</dbReference>
<dbReference type="GeneID" id="94441831"/>
<dbReference type="PANTHER" id="PTHR33989">
    <property type="match status" value="1"/>
</dbReference>